<reference evidence="2" key="1">
    <citation type="journal article" date="2020" name="Stud. Mycol.">
        <title>101 Dothideomycetes genomes: a test case for predicting lifestyles and emergence of pathogens.</title>
        <authorList>
            <person name="Haridas S."/>
            <person name="Albert R."/>
            <person name="Binder M."/>
            <person name="Bloem J."/>
            <person name="Labutti K."/>
            <person name="Salamov A."/>
            <person name="Andreopoulos B."/>
            <person name="Baker S."/>
            <person name="Barry K."/>
            <person name="Bills G."/>
            <person name="Bluhm B."/>
            <person name="Cannon C."/>
            <person name="Castanera R."/>
            <person name="Culley D."/>
            <person name="Daum C."/>
            <person name="Ezra D."/>
            <person name="Gonzalez J."/>
            <person name="Henrissat B."/>
            <person name="Kuo A."/>
            <person name="Liang C."/>
            <person name="Lipzen A."/>
            <person name="Lutzoni F."/>
            <person name="Magnuson J."/>
            <person name="Mondo S."/>
            <person name="Nolan M."/>
            <person name="Ohm R."/>
            <person name="Pangilinan J."/>
            <person name="Park H.-J."/>
            <person name="Ramirez L."/>
            <person name="Alfaro M."/>
            <person name="Sun H."/>
            <person name="Tritt A."/>
            <person name="Yoshinaga Y."/>
            <person name="Zwiers L.-H."/>
            <person name="Turgeon B."/>
            <person name="Goodwin S."/>
            <person name="Spatafora J."/>
            <person name="Crous P."/>
            <person name="Grigoriev I."/>
        </authorList>
    </citation>
    <scope>NUCLEOTIDE SEQUENCE</scope>
    <source>
        <strain evidence="2">CBS 627.86</strain>
    </source>
</reference>
<evidence type="ECO:0000313" key="3">
    <source>
        <dbReference type="Proteomes" id="UP000799770"/>
    </source>
</evidence>
<proteinExistence type="predicted"/>
<sequence length="128" mass="13616">MTYFIGERLGQRAFLIAGGIFVGTAILASSLTIPQLIIRRNMTGVGNSSTASVYLTGLAPASYRGALLTLEGTVMKITPVSFDNIGWRTIIFAVLNAAFPQMVSFLNTGIKGTTLEDIPLLLIKGGSY</sequence>
<keyword evidence="1" id="KW-1133">Transmembrane helix</keyword>
<keyword evidence="1" id="KW-0472">Membrane</keyword>
<dbReference type="AlphaFoldDB" id="A0A6A5YGM3"/>
<dbReference type="InterPro" id="IPR036259">
    <property type="entry name" value="MFS_trans_sf"/>
</dbReference>
<protein>
    <recommendedName>
        <fullName evidence="4">Major facilitator superfamily (MFS) profile domain-containing protein</fullName>
    </recommendedName>
</protein>
<dbReference type="SUPFAM" id="SSF103473">
    <property type="entry name" value="MFS general substrate transporter"/>
    <property type="match status" value="1"/>
</dbReference>
<evidence type="ECO:0000256" key="1">
    <source>
        <dbReference type="SAM" id="Phobius"/>
    </source>
</evidence>
<evidence type="ECO:0000313" key="2">
    <source>
        <dbReference type="EMBL" id="KAF2106103.1"/>
    </source>
</evidence>
<accession>A0A6A5YGM3</accession>
<dbReference type="OrthoDB" id="6133115at2759"/>
<dbReference type="Gene3D" id="1.20.1250.20">
    <property type="entry name" value="MFS general substrate transporter like domains"/>
    <property type="match status" value="1"/>
</dbReference>
<dbReference type="EMBL" id="ML977366">
    <property type="protein sequence ID" value="KAF2106103.1"/>
    <property type="molecule type" value="Genomic_DNA"/>
</dbReference>
<feature type="transmembrane region" description="Helical" evidence="1">
    <location>
        <begin position="12"/>
        <end position="33"/>
    </location>
</feature>
<name>A0A6A5YGM3_9PLEO</name>
<organism evidence="2 3">
    <name type="scientific">Lophiotrema nucula</name>
    <dbReference type="NCBI Taxonomy" id="690887"/>
    <lineage>
        <taxon>Eukaryota</taxon>
        <taxon>Fungi</taxon>
        <taxon>Dikarya</taxon>
        <taxon>Ascomycota</taxon>
        <taxon>Pezizomycotina</taxon>
        <taxon>Dothideomycetes</taxon>
        <taxon>Pleosporomycetidae</taxon>
        <taxon>Pleosporales</taxon>
        <taxon>Lophiotremataceae</taxon>
        <taxon>Lophiotrema</taxon>
    </lineage>
</organism>
<keyword evidence="3" id="KW-1185">Reference proteome</keyword>
<gene>
    <name evidence="2" type="ORF">BDV96DRAFT_337981</name>
</gene>
<keyword evidence="1" id="KW-0812">Transmembrane</keyword>
<dbReference type="Proteomes" id="UP000799770">
    <property type="component" value="Unassembled WGS sequence"/>
</dbReference>
<evidence type="ECO:0008006" key="4">
    <source>
        <dbReference type="Google" id="ProtNLM"/>
    </source>
</evidence>